<sequence length="205" mass="22274">MKNKSPFLIATLTVIGLFVFSACGQKQITNSSTSNFSSSSSSSMQSSSQTESTVEVTGTIENPINLTFEQAQKMTAQEFVSEYGGKIIKFDGYIYMLDQAAGTSAKNISLTIDRTDMNGGGLKDADFSFSFLYPEDVSKSLLWILSDADKANSTINQRTIDGLSDDMIPVNVTAKVGRVVEKDWGTEVDLETVELPNNEASVKSR</sequence>
<organism evidence="3 4">
    <name type="scientific">Lactococcus lactis subsp. cremoris</name>
    <name type="common">Streptococcus cremoris</name>
    <dbReference type="NCBI Taxonomy" id="1359"/>
    <lineage>
        <taxon>Bacteria</taxon>
        <taxon>Bacillati</taxon>
        <taxon>Bacillota</taxon>
        <taxon>Bacilli</taxon>
        <taxon>Lactobacillales</taxon>
        <taxon>Streptococcaceae</taxon>
        <taxon>Lactococcus</taxon>
    </lineage>
</organism>
<feature type="chain" id="PRO_5038595176" description="DUF5067 domain-containing protein" evidence="2">
    <location>
        <begin position="22"/>
        <end position="205"/>
    </location>
</feature>
<feature type="signal peptide" evidence="2">
    <location>
        <begin position="1"/>
        <end position="21"/>
    </location>
</feature>
<gene>
    <name evidence="3" type="ORF">AB996_1522</name>
</gene>
<evidence type="ECO:0000256" key="1">
    <source>
        <dbReference type="SAM" id="MobiDB-lite"/>
    </source>
</evidence>
<proteinExistence type="predicted"/>
<keyword evidence="2" id="KW-0732">Signal</keyword>
<feature type="region of interest" description="Disordered" evidence="1">
    <location>
        <begin position="31"/>
        <end position="54"/>
    </location>
</feature>
<reference evidence="3 4" key="1">
    <citation type="submission" date="2015-08" db="EMBL/GenBank/DDBJ databases">
        <title>Draft Genome Sequences of 11 Lactococcus lactis subspecies cremoris strains.</title>
        <authorList>
            <person name="Wels M."/>
            <person name="Backus L."/>
            <person name="Boekhorst J."/>
            <person name="Dijkstra A."/>
            <person name="Beerthuizen M."/>
            <person name="Siezen R."/>
            <person name="Bachmann H."/>
            <person name="Van Hijum S."/>
        </authorList>
    </citation>
    <scope>NUCLEOTIDE SEQUENCE [LARGE SCALE GENOMIC DNA]</scope>
    <source>
        <strain evidence="3 4">KW10</strain>
    </source>
</reference>
<dbReference type="RefSeq" id="WP_063281899.1">
    <property type="nucleotide sequence ID" value="NZ_LIYF01000021.1"/>
</dbReference>
<dbReference type="PROSITE" id="PS51257">
    <property type="entry name" value="PROKAR_LIPOPROTEIN"/>
    <property type="match status" value="1"/>
</dbReference>
<dbReference type="Proteomes" id="UP000076519">
    <property type="component" value="Unassembled WGS sequence"/>
</dbReference>
<dbReference type="PATRIC" id="fig|1359.32.peg.209"/>
<evidence type="ECO:0008006" key="5">
    <source>
        <dbReference type="Google" id="ProtNLM"/>
    </source>
</evidence>
<evidence type="ECO:0000256" key="2">
    <source>
        <dbReference type="SAM" id="SignalP"/>
    </source>
</evidence>
<accession>A0A166JJY7</accession>
<name>A0A166JJY7_LACLC</name>
<comment type="caution">
    <text evidence="3">The sequence shown here is derived from an EMBL/GenBank/DDBJ whole genome shotgun (WGS) entry which is preliminary data.</text>
</comment>
<protein>
    <recommendedName>
        <fullName evidence="5">DUF5067 domain-containing protein</fullName>
    </recommendedName>
</protein>
<evidence type="ECO:0000313" key="4">
    <source>
        <dbReference type="Proteomes" id="UP000076519"/>
    </source>
</evidence>
<evidence type="ECO:0000313" key="3">
    <source>
        <dbReference type="EMBL" id="KZK06316.1"/>
    </source>
</evidence>
<dbReference type="AlphaFoldDB" id="A0A166JJY7"/>
<dbReference type="EMBL" id="LIYF01000021">
    <property type="protein sequence ID" value="KZK06316.1"/>
    <property type="molecule type" value="Genomic_DNA"/>
</dbReference>